<name>A0A8H5BHQ5_9AGAR</name>
<feature type="compositionally biased region" description="Basic and acidic residues" evidence="1">
    <location>
        <begin position="268"/>
        <end position="278"/>
    </location>
</feature>
<evidence type="ECO:0000256" key="1">
    <source>
        <dbReference type="SAM" id="MobiDB-lite"/>
    </source>
</evidence>
<feature type="compositionally biased region" description="Basic and acidic residues" evidence="1">
    <location>
        <begin position="38"/>
        <end position="53"/>
    </location>
</feature>
<proteinExistence type="predicted"/>
<gene>
    <name evidence="2" type="ORF">D9611_009214</name>
</gene>
<reference evidence="2 3" key="1">
    <citation type="journal article" date="2020" name="ISME J.">
        <title>Uncovering the hidden diversity of litter-decomposition mechanisms in mushroom-forming fungi.</title>
        <authorList>
            <person name="Floudas D."/>
            <person name="Bentzer J."/>
            <person name="Ahren D."/>
            <person name="Johansson T."/>
            <person name="Persson P."/>
            <person name="Tunlid A."/>
        </authorList>
    </citation>
    <scope>NUCLEOTIDE SEQUENCE [LARGE SCALE GENOMIC DNA]</scope>
    <source>
        <strain evidence="2 3">CBS 175.51</strain>
    </source>
</reference>
<evidence type="ECO:0000313" key="3">
    <source>
        <dbReference type="Proteomes" id="UP000541558"/>
    </source>
</evidence>
<dbReference type="EMBL" id="JAACJK010000167">
    <property type="protein sequence ID" value="KAF5323101.1"/>
    <property type="molecule type" value="Genomic_DNA"/>
</dbReference>
<dbReference type="OrthoDB" id="3269227at2759"/>
<dbReference type="AlphaFoldDB" id="A0A8H5BHQ5"/>
<dbReference type="Proteomes" id="UP000541558">
    <property type="component" value="Unassembled WGS sequence"/>
</dbReference>
<sequence length="278" mass="29992">MFNLIRRISYGVIPRPDRPWEEDATSNAPAPRRKRRLSSTERDVRDESEEASRGKKARSGSQSPETDNQEDRETPLPQPEAETTEVKEVTQGVKEVVLDGEPSETPSNEVVAEASTSGEDSAVAPESVPLPEDGNVDDDLADAPSSPAGSEDEIEAPEEAKEGEAEGVESVSSESKAEHHAATPEDGEAAVQKKDTTGIEEPTSTDGAEEPQGKEQQSSASDGSGKLFEVRNIYDRMSMSKNSVVLRLQAQHNDKGSGNAHRSRLRSRAHDSECVSSN</sequence>
<accession>A0A8H5BHQ5</accession>
<feature type="region of interest" description="Disordered" evidence="1">
    <location>
        <begin position="245"/>
        <end position="278"/>
    </location>
</feature>
<feature type="compositionally biased region" description="Polar residues" evidence="1">
    <location>
        <begin position="104"/>
        <end position="119"/>
    </location>
</feature>
<organism evidence="2 3">
    <name type="scientific">Ephemerocybe angulata</name>
    <dbReference type="NCBI Taxonomy" id="980116"/>
    <lineage>
        <taxon>Eukaryota</taxon>
        <taxon>Fungi</taxon>
        <taxon>Dikarya</taxon>
        <taxon>Basidiomycota</taxon>
        <taxon>Agaricomycotina</taxon>
        <taxon>Agaricomycetes</taxon>
        <taxon>Agaricomycetidae</taxon>
        <taxon>Agaricales</taxon>
        <taxon>Agaricineae</taxon>
        <taxon>Psathyrellaceae</taxon>
        <taxon>Ephemerocybe</taxon>
    </lineage>
</organism>
<keyword evidence="3" id="KW-1185">Reference proteome</keyword>
<feature type="region of interest" description="Disordered" evidence="1">
    <location>
        <begin position="1"/>
        <end position="227"/>
    </location>
</feature>
<evidence type="ECO:0000313" key="2">
    <source>
        <dbReference type="EMBL" id="KAF5323101.1"/>
    </source>
</evidence>
<protein>
    <submittedName>
        <fullName evidence="2">Uncharacterized protein</fullName>
    </submittedName>
</protein>
<comment type="caution">
    <text evidence="2">The sequence shown here is derived from an EMBL/GenBank/DDBJ whole genome shotgun (WGS) entry which is preliminary data.</text>
</comment>